<protein>
    <submittedName>
        <fullName evidence="2">Uncharacterized protein</fullName>
    </submittedName>
</protein>
<sequence length="315" mass="36143">MDPNTAAFRCPAPGQQWAYRLRDDEPSERVQVLALHQEARRFRVDIRHLDGDACGREDNVPRGRLRVPWEEVTQYDASMDGWRRLRAESIDENESSAMWAVLELLIPSEVGELCVTPVDDALVVHDQGALETLMGQPLADVQTKFSCVVHDGESCLSPRASLSVVELACHKNPTPVLDLVIAEEAKAREKAKRGGTVEDWETKKPVDTSPQYEHGYYLRRQKPIHEILRQWCGYRSVTAHERLLAAEAEVNRLDVLLAWSVDYIRRIDESTAAMIEKEHEEDRITSYNIRPVPQRPLEPHEIPRVQVPSRRRWPH</sequence>
<evidence type="ECO:0000313" key="3">
    <source>
        <dbReference type="Proteomes" id="UP001236806"/>
    </source>
</evidence>
<accession>A0ABU0PRF3</accession>
<organism evidence="2 3">
    <name type="scientific">Pseudarthrobacter siccitolerans</name>
    <dbReference type="NCBI Taxonomy" id="861266"/>
    <lineage>
        <taxon>Bacteria</taxon>
        <taxon>Bacillati</taxon>
        <taxon>Actinomycetota</taxon>
        <taxon>Actinomycetes</taxon>
        <taxon>Micrococcales</taxon>
        <taxon>Micrococcaceae</taxon>
        <taxon>Pseudarthrobacter</taxon>
    </lineage>
</organism>
<comment type="caution">
    <text evidence="2">The sequence shown here is derived from an EMBL/GenBank/DDBJ whole genome shotgun (WGS) entry which is preliminary data.</text>
</comment>
<keyword evidence="3" id="KW-1185">Reference proteome</keyword>
<dbReference type="Proteomes" id="UP001236806">
    <property type="component" value="Unassembled WGS sequence"/>
</dbReference>
<gene>
    <name evidence="2" type="ORF">QFZ36_004180</name>
</gene>
<evidence type="ECO:0000313" key="2">
    <source>
        <dbReference type="EMBL" id="MDQ0676554.1"/>
    </source>
</evidence>
<feature type="region of interest" description="Disordered" evidence="1">
    <location>
        <begin position="285"/>
        <end position="315"/>
    </location>
</feature>
<evidence type="ECO:0000256" key="1">
    <source>
        <dbReference type="SAM" id="MobiDB-lite"/>
    </source>
</evidence>
<proteinExistence type="predicted"/>
<dbReference type="EMBL" id="JAUSXB010000002">
    <property type="protein sequence ID" value="MDQ0676554.1"/>
    <property type="molecule type" value="Genomic_DNA"/>
</dbReference>
<reference evidence="2 3" key="1">
    <citation type="submission" date="2023-07" db="EMBL/GenBank/DDBJ databases">
        <title>Comparative genomics of wheat-associated soil bacteria to identify genetic determinants of phenazine resistance.</title>
        <authorList>
            <person name="Mouncey N."/>
        </authorList>
    </citation>
    <scope>NUCLEOTIDE SEQUENCE [LARGE SCALE GENOMIC DNA]</scope>
    <source>
        <strain evidence="2 3">W1I3</strain>
    </source>
</reference>
<dbReference type="RefSeq" id="WP_306639301.1">
    <property type="nucleotide sequence ID" value="NZ_JAUSXB010000002.1"/>
</dbReference>
<name>A0ABU0PRF3_9MICC</name>